<feature type="non-terminal residue" evidence="2">
    <location>
        <position position="565"/>
    </location>
</feature>
<protein>
    <submittedName>
        <fullName evidence="2">Uncharacterized protein</fullName>
    </submittedName>
</protein>
<feature type="region of interest" description="Disordered" evidence="1">
    <location>
        <begin position="17"/>
        <end position="94"/>
    </location>
</feature>
<dbReference type="EMBL" id="LAZR01033269">
    <property type="protein sequence ID" value="KKL48580.1"/>
    <property type="molecule type" value="Genomic_DNA"/>
</dbReference>
<gene>
    <name evidence="2" type="ORF">LCGC14_2324090</name>
</gene>
<feature type="compositionally biased region" description="Acidic residues" evidence="1">
    <location>
        <begin position="62"/>
        <end position="94"/>
    </location>
</feature>
<organism evidence="2">
    <name type="scientific">marine sediment metagenome</name>
    <dbReference type="NCBI Taxonomy" id="412755"/>
    <lineage>
        <taxon>unclassified sequences</taxon>
        <taxon>metagenomes</taxon>
        <taxon>ecological metagenomes</taxon>
    </lineage>
</organism>
<feature type="compositionally biased region" description="Basic and acidic residues" evidence="1">
    <location>
        <begin position="43"/>
        <end position="61"/>
    </location>
</feature>
<sequence>RQVLALFEDEGEYEKFMEGAKEEGIIDEDDGPYILDEDEDDENKGREKEDAAFLAKEKDLSEEGGLTEELEAGGLVEEGEAEDTEGDLPEEEVDEAAGQVGEQLGDLMSELMPNLFARGAKENKKAPMEPKVNPQQPDQLSVPDGILKKETKLTQKRPSVKVAISSKNSMVDDNLDHLPIHTPELARVSVNWVNSLQEVPAWWLGTVDELKYAAMRSVQQKIAEIPEAFKKNIKKKKGDDDEDGGNPFGKDDGPPSKDKDKGKGNLENLKKKKGEIEGIILSGKNYKLAGYEILVDVNHVSVNSKQGFKQYQLLDMDSALDDFIYLAGTSNIPEDNFSPMFYIREGIRLTCPGCYSVNSYNMPKEASDLGCGSCDSVIPSKIVLAAFENGVAQEESVLVAYSPKSKQVELGDVFARAANKISADVIDTIGNCVEAHTINASIKSKSEAWDILVQAGFKPIAQELDIEDISLPEEGSDLSLPEMGIDVTSPNGSDIKDYTTIFEGWKAEQVDKTWEEAVIEYGSKAKDEITSGEISLDDVITSAKSIFTSDDMAGGLPAVMATLKR</sequence>
<feature type="compositionally biased region" description="Acidic residues" evidence="1">
    <location>
        <begin position="25"/>
        <end position="42"/>
    </location>
</feature>
<comment type="caution">
    <text evidence="2">The sequence shown here is derived from an EMBL/GenBank/DDBJ whole genome shotgun (WGS) entry which is preliminary data.</text>
</comment>
<accession>A0A0F9EUC1</accession>
<reference evidence="2" key="1">
    <citation type="journal article" date="2015" name="Nature">
        <title>Complex archaea that bridge the gap between prokaryotes and eukaryotes.</title>
        <authorList>
            <person name="Spang A."/>
            <person name="Saw J.H."/>
            <person name="Jorgensen S.L."/>
            <person name="Zaremba-Niedzwiedzka K."/>
            <person name="Martijn J."/>
            <person name="Lind A.E."/>
            <person name="van Eijk R."/>
            <person name="Schleper C."/>
            <person name="Guy L."/>
            <person name="Ettema T.J."/>
        </authorList>
    </citation>
    <scope>NUCLEOTIDE SEQUENCE</scope>
</reference>
<feature type="region of interest" description="Disordered" evidence="1">
    <location>
        <begin position="123"/>
        <end position="143"/>
    </location>
</feature>
<feature type="region of interest" description="Disordered" evidence="1">
    <location>
        <begin position="233"/>
        <end position="266"/>
    </location>
</feature>
<evidence type="ECO:0000256" key="1">
    <source>
        <dbReference type="SAM" id="MobiDB-lite"/>
    </source>
</evidence>
<proteinExistence type="predicted"/>
<evidence type="ECO:0000313" key="2">
    <source>
        <dbReference type="EMBL" id="KKL48580.1"/>
    </source>
</evidence>
<feature type="non-terminal residue" evidence="2">
    <location>
        <position position="1"/>
    </location>
</feature>
<dbReference type="AlphaFoldDB" id="A0A0F9EUC1"/>
<feature type="compositionally biased region" description="Basic and acidic residues" evidence="1">
    <location>
        <begin position="249"/>
        <end position="264"/>
    </location>
</feature>
<name>A0A0F9EUC1_9ZZZZ</name>